<keyword evidence="3" id="KW-0949">S-adenosyl-L-methionine</keyword>
<dbReference type="InterPro" id="IPR050903">
    <property type="entry name" value="Bact_Chemotaxis_MeTrfase"/>
</dbReference>
<keyword evidence="4" id="KW-0802">TPR repeat</keyword>
<keyword evidence="7" id="KW-1185">Reference proteome</keyword>
<accession>A0ABS2K0G2</accession>
<dbReference type="Pfam" id="PF01739">
    <property type="entry name" value="CheR"/>
    <property type="match status" value="1"/>
</dbReference>
<feature type="repeat" description="TPR" evidence="4">
    <location>
        <begin position="406"/>
        <end position="439"/>
    </location>
</feature>
<dbReference type="InterPro" id="IPR029063">
    <property type="entry name" value="SAM-dependent_MTases_sf"/>
</dbReference>
<dbReference type="SMART" id="SM00138">
    <property type="entry name" value="MeTrc"/>
    <property type="match status" value="1"/>
</dbReference>
<sequence length="475" mass="52260">MQLAFTPPLLSRLSELLAARTGLNFPPHRWADIERGIKAAAPVFGMPDAESCARWLLATPPTRNQIEILASHLAVGETYFFRDESCFNALEQHVLPALIQARMNGERRLRIWSAGCCTGEEAYSIAILLNRLIPDPAHWHVTILGTDINPAFLRKAARGIYGSWSFRSTPNWVRAGYFHPCADGRFELHAPIRKRVCFSYLNLVDDVYPSLSNNTNAMDVVICRNVLMYFTAAQARKVIDHLRDTLVDGGWLIVAPAETSVQSYPGLTAVEFPGAIFYRKGSVPGSSPLLTTHPMEAVQLAHACAAPAHAVEALIPLPQPVVSTPPRVTAMSRRETISPADCRLARDYANQGRLAEADACCEKAIAANRLDPLPQYLRALIQQEQGQFDLAMRSLARVLYLDGAFVLAYFALGQLHLACGQQREAARHFRNVLELLRALPPDEIVPESEGLSAGRLADITNSVLCSFSKLGTADA</sequence>
<evidence type="ECO:0000313" key="6">
    <source>
        <dbReference type="EMBL" id="MBM7124739.1"/>
    </source>
</evidence>
<dbReference type="Gene3D" id="3.40.50.150">
    <property type="entry name" value="Vaccinia Virus protein VP39"/>
    <property type="match status" value="1"/>
</dbReference>
<dbReference type="InterPro" id="IPR000780">
    <property type="entry name" value="CheR_MeTrfase"/>
</dbReference>
<organism evidence="6 7">
    <name type="scientific">Dyella flava</name>
    <dbReference type="NCBI Taxonomy" id="1920170"/>
    <lineage>
        <taxon>Bacteria</taxon>
        <taxon>Pseudomonadati</taxon>
        <taxon>Pseudomonadota</taxon>
        <taxon>Gammaproteobacteria</taxon>
        <taxon>Lysobacterales</taxon>
        <taxon>Rhodanobacteraceae</taxon>
        <taxon>Dyella</taxon>
    </lineage>
</organism>
<dbReference type="Pfam" id="PF13181">
    <property type="entry name" value="TPR_8"/>
    <property type="match status" value="1"/>
</dbReference>
<dbReference type="InterPro" id="IPR022642">
    <property type="entry name" value="CheR_C"/>
</dbReference>
<dbReference type="PANTHER" id="PTHR24422">
    <property type="entry name" value="CHEMOTAXIS PROTEIN METHYLTRANSFERASE"/>
    <property type="match status" value="1"/>
</dbReference>
<name>A0ABS2K0G2_9GAMM</name>
<dbReference type="PRINTS" id="PR00996">
    <property type="entry name" value="CHERMTFRASE"/>
</dbReference>
<keyword evidence="1" id="KW-0489">Methyltransferase</keyword>
<evidence type="ECO:0000259" key="5">
    <source>
        <dbReference type="PROSITE" id="PS50123"/>
    </source>
</evidence>
<dbReference type="InterPro" id="IPR011990">
    <property type="entry name" value="TPR-like_helical_dom_sf"/>
</dbReference>
<feature type="domain" description="CheR-type methyltransferase" evidence="5">
    <location>
        <begin position="1"/>
        <end position="283"/>
    </location>
</feature>
<dbReference type="PROSITE" id="PS50123">
    <property type="entry name" value="CHER"/>
    <property type="match status" value="1"/>
</dbReference>
<evidence type="ECO:0000256" key="1">
    <source>
        <dbReference type="ARBA" id="ARBA00022603"/>
    </source>
</evidence>
<evidence type="ECO:0000313" key="7">
    <source>
        <dbReference type="Proteomes" id="UP001430149"/>
    </source>
</evidence>
<evidence type="ECO:0000256" key="4">
    <source>
        <dbReference type="PROSITE-ProRule" id="PRU00339"/>
    </source>
</evidence>
<evidence type="ECO:0000256" key="3">
    <source>
        <dbReference type="ARBA" id="ARBA00022691"/>
    </source>
</evidence>
<dbReference type="InterPro" id="IPR019734">
    <property type="entry name" value="TPR_rpt"/>
</dbReference>
<dbReference type="EMBL" id="JADIKE010000029">
    <property type="protein sequence ID" value="MBM7124739.1"/>
    <property type="molecule type" value="Genomic_DNA"/>
</dbReference>
<protein>
    <submittedName>
        <fullName evidence="6">Chemotaxis protein CheR</fullName>
    </submittedName>
</protein>
<dbReference type="Proteomes" id="UP001430149">
    <property type="component" value="Unassembled WGS sequence"/>
</dbReference>
<dbReference type="SUPFAM" id="SSF53335">
    <property type="entry name" value="S-adenosyl-L-methionine-dependent methyltransferases"/>
    <property type="match status" value="1"/>
</dbReference>
<comment type="caution">
    <text evidence="6">The sequence shown here is derived from an EMBL/GenBank/DDBJ whole genome shotgun (WGS) entry which is preliminary data.</text>
</comment>
<proteinExistence type="predicted"/>
<gene>
    <name evidence="6" type="ORF">ISP19_05050</name>
</gene>
<dbReference type="Gene3D" id="1.25.40.10">
    <property type="entry name" value="Tetratricopeptide repeat domain"/>
    <property type="match status" value="1"/>
</dbReference>
<dbReference type="PROSITE" id="PS50005">
    <property type="entry name" value="TPR"/>
    <property type="match status" value="1"/>
</dbReference>
<keyword evidence="2" id="KW-0808">Transferase</keyword>
<dbReference type="PANTHER" id="PTHR24422:SF19">
    <property type="entry name" value="CHEMOTAXIS PROTEIN METHYLTRANSFERASE"/>
    <property type="match status" value="1"/>
</dbReference>
<evidence type="ECO:0000256" key="2">
    <source>
        <dbReference type="ARBA" id="ARBA00022679"/>
    </source>
</evidence>
<dbReference type="SMART" id="SM00028">
    <property type="entry name" value="TPR"/>
    <property type="match status" value="3"/>
</dbReference>
<reference evidence="6" key="1">
    <citation type="submission" date="2020-10" db="EMBL/GenBank/DDBJ databases">
        <title>Phylogeny of dyella-like bacteria.</title>
        <authorList>
            <person name="Fu J."/>
        </authorList>
    </citation>
    <scope>NUCLEOTIDE SEQUENCE</scope>
    <source>
        <strain evidence="6">DHOC52</strain>
    </source>
</reference>
<dbReference type="SUPFAM" id="SSF48452">
    <property type="entry name" value="TPR-like"/>
    <property type="match status" value="1"/>
</dbReference>